<dbReference type="PANTHER" id="PTHR44259">
    <property type="entry name" value="OS07G0183000 PROTEIN-RELATED"/>
    <property type="match status" value="1"/>
</dbReference>
<reference evidence="2" key="1">
    <citation type="submission" date="2020-01" db="EMBL/GenBank/DDBJ databases">
        <title>Genome sequence of Kobresia littledalei, the first chromosome-level genome in the family Cyperaceae.</title>
        <authorList>
            <person name="Qu G."/>
        </authorList>
    </citation>
    <scope>NUCLEOTIDE SEQUENCE</scope>
    <source>
        <strain evidence="2">C.B.Clarke</strain>
        <tissue evidence="2">Leaf</tissue>
    </source>
</reference>
<dbReference type="EMBL" id="SWLB01000016">
    <property type="protein sequence ID" value="KAF3327971.1"/>
    <property type="molecule type" value="Genomic_DNA"/>
</dbReference>
<dbReference type="CDD" id="cd09917">
    <property type="entry name" value="F-box_SF"/>
    <property type="match status" value="1"/>
</dbReference>
<sequence>MGNWSELPRDLLRSITSFLPIADIHRFSSVCQEWNFVSKERTHPPAAQLPWLVLTDHEITKKRIFYNMSEKKYYKFDIPELHGARCHGSSFGWLFAVGPRLETHLINPFSGAKHSLPRLPPYNVKREYHDDYLIEYGYIDPCILEPCIFSYERMQRIIVHKAILSADPNKCTDFVLMIMLNGDHRLAIWRVGDKDWTVFKENRYIEEITCFKGQFFALLANHKFATVDVGPEPKLIKHKQCLRECTDWNARYFINVSDISLLLVVRRTKKDENDDEHFTTSEFRVFELYLEEFEAYEIEDINGNSLFLGRNSGIIVPSRKFSGCRENCIYFSSDACDGLPEEKYGYDDMGVWSIVDETIKPLFEPNVYISPTSCPIWLVPNPW</sequence>
<dbReference type="Pfam" id="PF00646">
    <property type="entry name" value="F-box"/>
    <property type="match status" value="1"/>
</dbReference>
<dbReference type="AlphaFoldDB" id="A0A833V7X4"/>
<dbReference type="Proteomes" id="UP000623129">
    <property type="component" value="Unassembled WGS sequence"/>
</dbReference>
<evidence type="ECO:0000313" key="3">
    <source>
        <dbReference type="Proteomes" id="UP000623129"/>
    </source>
</evidence>
<dbReference type="InterPro" id="IPR001810">
    <property type="entry name" value="F-box_dom"/>
</dbReference>
<dbReference type="InterPro" id="IPR036047">
    <property type="entry name" value="F-box-like_dom_sf"/>
</dbReference>
<name>A0A833V7X4_9POAL</name>
<gene>
    <name evidence="2" type="ORF">FCM35_KLT06577</name>
</gene>
<protein>
    <submittedName>
        <fullName evidence="2">Ubiquitin-protein ligase</fullName>
    </submittedName>
</protein>
<keyword evidence="2" id="KW-0436">Ligase</keyword>
<dbReference type="PROSITE" id="PS50181">
    <property type="entry name" value="FBOX"/>
    <property type="match status" value="1"/>
</dbReference>
<dbReference type="PANTHER" id="PTHR44259:SF108">
    <property type="entry name" value="F-BOX PROTEIN SKIP23-LIKE"/>
    <property type="match status" value="1"/>
</dbReference>
<proteinExistence type="predicted"/>
<organism evidence="2 3">
    <name type="scientific">Carex littledalei</name>
    <dbReference type="NCBI Taxonomy" id="544730"/>
    <lineage>
        <taxon>Eukaryota</taxon>
        <taxon>Viridiplantae</taxon>
        <taxon>Streptophyta</taxon>
        <taxon>Embryophyta</taxon>
        <taxon>Tracheophyta</taxon>
        <taxon>Spermatophyta</taxon>
        <taxon>Magnoliopsida</taxon>
        <taxon>Liliopsida</taxon>
        <taxon>Poales</taxon>
        <taxon>Cyperaceae</taxon>
        <taxon>Cyperoideae</taxon>
        <taxon>Cariceae</taxon>
        <taxon>Carex</taxon>
        <taxon>Carex subgen. Euthyceras</taxon>
    </lineage>
</organism>
<dbReference type="Pfam" id="PF03478">
    <property type="entry name" value="Beta-prop_KIB1-4"/>
    <property type="match status" value="1"/>
</dbReference>
<evidence type="ECO:0000259" key="1">
    <source>
        <dbReference type="PROSITE" id="PS50181"/>
    </source>
</evidence>
<evidence type="ECO:0000313" key="2">
    <source>
        <dbReference type="EMBL" id="KAF3327971.1"/>
    </source>
</evidence>
<comment type="caution">
    <text evidence="2">The sequence shown here is derived from an EMBL/GenBank/DDBJ whole genome shotgun (WGS) entry which is preliminary data.</text>
</comment>
<keyword evidence="3" id="KW-1185">Reference proteome</keyword>
<feature type="domain" description="F-box" evidence="1">
    <location>
        <begin position="1"/>
        <end position="54"/>
    </location>
</feature>
<accession>A0A833V7X4</accession>
<dbReference type="InterPro" id="IPR050942">
    <property type="entry name" value="F-box_BR-signaling"/>
</dbReference>
<dbReference type="SUPFAM" id="SSF81383">
    <property type="entry name" value="F-box domain"/>
    <property type="match status" value="1"/>
</dbReference>
<dbReference type="GO" id="GO:0016874">
    <property type="term" value="F:ligase activity"/>
    <property type="evidence" value="ECO:0007669"/>
    <property type="project" value="UniProtKB-KW"/>
</dbReference>
<dbReference type="InterPro" id="IPR005174">
    <property type="entry name" value="KIB1-4_b-propeller"/>
</dbReference>
<dbReference type="OrthoDB" id="626277at2759"/>
<dbReference type="Gene3D" id="1.20.1280.50">
    <property type="match status" value="1"/>
</dbReference>